<protein>
    <recommendedName>
        <fullName evidence="4">Membrane protein YkvI</fullName>
    </recommendedName>
</protein>
<keyword evidence="1" id="KW-0812">Transmembrane</keyword>
<evidence type="ECO:0008006" key="4">
    <source>
        <dbReference type="Google" id="ProtNLM"/>
    </source>
</evidence>
<gene>
    <name evidence="2" type="ORF">Pmgp_00099</name>
</gene>
<dbReference type="PANTHER" id="PTHR37814">
    <property type="entry name" value="CONSERVED MEMBRANE PROTEIN"/>
    <property type="match status" value="1"/>
</dbReference>
<feature type="transmembrane region" description="Helical" evidence="1">
    <location>
        <begin position="330"/>
        <end position="351"/>
    </location>
</feature>
<keyword evidence="1" id="KW-0472">Membrane</keyword>
<feature type="transmembrane region" description="Helical" evidence="1">
    <location>
        <begin position="185"/>
        <end position="206"/>
    </location>
</feature>
<evidence type="ECO:0000256" key="1">
    <source>
        <dbReference type="SAM" id="Phobius"/>
    </source>
</evidence>
<dbReference type="PANTHER" id="PTHR37814:SF1">
    <property type="entry name" value="MEMBRANE PROTEIN"/>
    <property type="match status" value="1"/>
</dbReference>
<proteinExistence type="predicted"/>
<feature type="transmembrane region" description="Helical" evidence="1">
    <location>
        <begin position="89"/>
        <end position="111"/>
    </location>
</feature>
<dbReference type="InterPro" id="IPR038728">
    <property type="entry name" value="YkvI-like"/>
</dbReference>
<feature type="transmembrane region" description="Helical" evidence="1">
    <location>
        <begin position="7"/>
        <end position="28"/>
    </location>
</feature>
<dbReference type="RefSeq" id="WP_345789113.1">
    <property type="nucleotide sequence ID" value="NZ_QFFZ01000001.1"/>
</dbReference>
<accession>A0A4Y7RY91</accession>
<reference evidence="2 3" key="1">
    <citation type="journal article" date="2018" name="Environ. Microbiol.">
        <title>Novel energy conservation strategies and behaviour of Pelotomaculum schinkii driving syntrophic propionate catabolism.</title>
        <authorList>
            <person name="Hidalgo-Ahumada C.A.P."/>
            <person name="Nobu M.K."/>
            <person name="Narihiro T."/>
            <person name="Tamaki H."/>
            <person name="Liu W.T."/>
            <person name="Kamagata Y."/>
            <person name="Stams A.J.M."/>
            <person name="Imachi H."/>
            <person name="Sousa D.Z."/>
        </authorList>
    </citation>
    <scope>NUCLEOTIDE SEQUENCE [LARGE SCALE GENOMIC DNA]</scope>
    <source>
        <strain evidence="2 3">MGP</strain>
    </source>
</reference>
<keyword evidence="1" id="KW-1133">Transmembrane helix</keyword>
<feature type="transmembrane region" description="Helical" evidence="1">
    <location>
        <begin position="218"/>
        <end position="237"/>
    </location>
</feature>
<evidence type="ECO:0000313" key="2">
    <source>
        <dbReference type="EMBL" id="TEB13696.1"/>
    </source>
</evidence>
<feature type="transmembrane region" description="Helical" evidence="1">
    <location>
        <begin position="48"/>
        <end position="68"/>
    </location>
</feature>
<feature type="transmembrane region" description="Helical" evidence="1">
    <location>
        <begin position="268"/>
        <end position="289"/>
    </location>
</feature>
<dbReference type="EMBL" id="QFFZ01000001">
    <property type="protein sequence ID" value="TEB13696.1"/>
    <property type="molecule type" value="Genomic_DNA"/>
</dbReference>
<evidence type="ECO:0000313" key="3">
    <source>
        <dbReference type="Proteomes" id="UP000297597"/>
    </source>
</evidence>
<sequence length="354" mass="37073">MIRHRENGWLLAKVICTYIGSIIGAGFASGQEIMQFFALHGRSGLLGVVLATVLFSYLGMLVMFLSITMRSDSYKKLLGLLMGSKAGELLDALNLFMLLGGLSVMLAGSGAVFEEHFGLPAAFGVWLVAALTSLVLWGGVRGVLCANVCLVPLKFFAVAAISLAALLGSGHSGAPALTQGSGGVAGHWVCAAFLYVSYNMVVPVAVLSSLGQVVPLRIGLAGGLSGGLLLGLAIFLVTASEICFLPEAASYQIPLLYLAGRLGASCRWGLGFLIWLAILTTAIANAHGFASRLAPAGGSRYRLTGIAACLLALPLSKFSFAVLVRFLYPLFGYAGLALLVALLVKPLVFFLRKR</sequence>
<organism evidence="2 3">
    <name type="scientific">Pelotomaculum propionicicum</name>
    <dbReference type="NCBI Taxonomy" id="258475"/>
    <lineage>
        <taxon>Bacteria</taxon>
        <taxon>Bacillati</taxon>
        <taxon>Bacillota</taxon>
        <taxon>Clostridia</taxon>
        <taxon>Eubacteriales</taxon>
        <taxon>Desulfotomaculaceae</taxon>
        <taxon>Pelotomaculum</taxon>
    </lineage>
</organism>
<feature type="transmembrane region" description="Helical" evidence="1">
    <location>
        <begin position="301"/>
        <end position="324"/>
    </location>
</feature>
<name>A0A4Y7RY91_9FIRM</name>
<keyword evidence="3" id="KW-1185">Reference proteome</keyword>
<feature type="transmembrane region" description="Helical" evidence="1">
    <location>
        <begin position="144"/>
        <end position="165"/>
    </location>
</feature>
<comment type="caution">
    <text evidence="2">The sequence shown here is derived from an EMBL/GenBank/DDBJ whole genome shotgun (WGS) entry which is preliminary data.</text>
</comment>
<dbReference type="Proteomes" id="UP000297597">
    <property type="component" value="Unassembled WGS sequence"/>
</dbReference>
<feature type="transmembrane region" description="Helical" evidence="1">
    <location>
        <begin position="117"/>
        <end position="137"/>
    </location>
</feature>
<dbReference type="AlphaFoldDB" id="A0A4Y7RY91"/>